<accession>A0ABW8D9G1</accession>
<comment type="caution">
    <text evidence="3">The sequence shown here is derived from an EMBL/GenBank/DDBJ whole genome shotgun (WGS) entry which is preliminary data.</text>
</comment>
<evidence type="ECO:0000313" key="3">
    <source>
        <dbReference type="EMBL" id="MFJ1268135.1"/>
    </source>
</evidence>
<dbReference type="PANTHER" id="PTHR46229">
    <property type="entry name" value="BOLA TRANSCRIPTION REGULATOR"/>
    <property type="match status" value="1"/>
</dbReference>
<dbReference type="PIRSF" id="PIRSF003113">
    <property type="entry name" value="BolA"/>
    <property type="match status" value="1"/>
</dbReference>
<gene>
    <name evidence="3" type="ORF">ACD661_06170</name>
</gene>
<protein>
    <submittedName>
        <fullName evidence="3">BolA family protein</fullName>
    </submittedName>
</protein>
<name>A0ABW8D9G1_9GAMM</name>
<evidence type="ECO:0000256" key="1">
    <source>
        <dbReference type="ARBA" id="ARBA00005578"/>
    </source>
</evidence>
<dbReference type="PANTHER" id="PTHR46229:SF4">
    <property type="entry name" value="ACID STRESS PROTEIN IBAG"/>
    <property type="match status" value="1"/>
</dbReference>
<dbReference type="Proteomes" id="UP001615550">
    <property type="component" value="Unassembled WGS sequence"/>
</dbReference>
<organism evidence="3 4">
    <name type="scientific">Legionella lytica</name>
    <dbReference type="NCBI Taxonomy" id="96232"/>
    <lineage>
        <taxon>Bacteria</taxon>
        <taxon>Pseudomonadati</taxon>
        <taxon>Pseudomonadota</taxon>
        <taxon>Gammaproteobacteria</taxon>
        <taxon>Legionellales</taxon>
        <taxon>Legionellaceae</taxon>
        <taxon>Legionella</taxon>
    </lineage>
</organism>
<comment type="similarity">
    <text evidence="1 2">Belongs to the BolA/IbaG family.</text>
</comment>
<dbReference type="RefSeq" id="WP_400186954.1">
    <property type="nucleotide sequence ID" value="NZ_JBGORX010000001.1"/>
</dbReference>
<dbReference type="InterPro" id="IPR050961">
    <property type="entry name" value="BolA/IbaG_stress_morph_reg"/>
</dbReference>
<dbReference type="InterPro" id="IPR002634">
    <property type="entry name" value="BolA"/>
</dbReference>
<evidence type="ECO:0000256" key="2">
    <source>
        <dbReference type="RuleBase" id="RU003860"/>
    </source>
</evidence>
<dbReference type="EMBL" id="JBGORX010000001">
    <property type="protein sequence ID" value="MFJ1268135.1"/>
    <property type="molecule type" value="Genomic_DNA"/>
</dbReference>
<evidence type="ECO:0000313" key="4">
    <source>
        <dbReference type="Proteomes" id="UP001615550"/>
    </source>
</evidence>
<keyword evidence="4" id="KW-1185">Reference proteome</keyword>
<dbReference type="InterPro" id="IPR036065">
    <property type="entry name" value="BolA-like_sf"/>
</dbReference>
<proteinExistence type="inferred from homology"/>
<sequence length="81" mass="9432">MVSNEEIEQKLRSTNEVFLVKVDGDGYQYKVTVVSDVFLNKSKVARQQWVYAQLKELITTGKLHAISMETWTQEEWGREHG</sequence>
<dbReference type="SUPFAM" id="SSF82657">
    <property type="entry name" value="BolA-like"/>
    <property type="match status" value="1"/>
</dbReference>
<dbReference type="Pfam" id="PF01722">
    <property type="entry name" value="BolA"/>
    <property type="match status" value="1"/>
</dbReference>
<reference evidence="3 4" key="1">
    <citation type="submission" date="2024-08" db="EMBL/GenBank/DDBJ databases">
        <title>Draft Genome Sequence of Legionella lytica strain DSB2004, Isolated From a Fire Sprinkler System.</title>
        <authorList>
            <person name="Everhart A.D."/>
            <person name="Kidane D.T."/>
            <person name="Farone A.L."/>
            <person name="Farone M.B."/>
        </authorList>
    </citation>
    <scope>NUCLEOTIDE SEQUENCE [LARGE SCALE GENOMIC DNA]</scope>
    <source>
        <strain evidence="3 4">DSB2004</strain>
    </source>
</reference>
<dbReference type="Gene3D" id="3.30.300.90">
    <property type="entry name" value="BolA-like"/>
    <property type="match status" value="1"/>
</dbReference>